<keyword evidence="4 6" id="KW-1133">Transmembrane helix</keyword>
<comment type="caution">
    <text evidence="8">The sequence shown here is derived from an EMBL/GenBank/DDBJ whole genome shotgun (WGS) entry which is preliminary data.</text>
</comment>
<feature type="transmembrane region" description="Helical" evidence="6">
    <location>
        <begin position="353"/>
        <end position="372"/>
    </location>
</feature>
<dbReference type="AlphaFoldDB" id="A0A1E3LTN6"/>
<feature type="transmembrane region" description="Helical" evidence="6">
    <location>
        <begin position="185"/>
        <end position="207"/>
    </location>
</feature>
<dbReference type="Proteomes" id="UP000094487">
    <property type="component" value="Unassembled WGS sequence"/>
</dbReference>
<evidence type="ECO:0000259" key="7">
    <source>
        <dbReference type="Pfam" id="PF12698"/>
    </source>
</evidence>
<evidence type="ECO:0000313" key="9">
    <source>
        <dbReference type="Proteomes" id="UP000094487"/>
    </source>
</evidence>
<evidence type="ECO:0000256" key="6">
    <source>
        <dbReference type="SAM" id="Phobius"/>
    </source>
</evidence>
<evidence type="ECO:0000313" key="8">
    <source>
        <dbReference type="EMBL" id="ODP37074.1"/>
    </source>
</evidence>
<evidence type="ECO:0000256" key="5">
    <source>
        <dbReference type="ARBA" id="ARBA00023136"/>
    </source>
</evidence>
<feature type="transmembrane region" description="Helical" evidence="6">
    <location>
        <begin position="295"/>
        <end position="315"/>
    </location>
</feature>
<feature type="domain" description="ABC-2 type transporter transmembrane" evidence="7">
    <location>
        <begin position="23"/>
        <end position="371"/>
    </location>
</feature>
<keyword evidence="5 6" id="KW-0472">Membrane</keyword>
<accession>A0A1E3LTN6</accession>
<dbReference type="EMBL" id="MDDS01000038">
    <property type="protein sequence ID" value="ODP37074.1"/>
    <property type="molecule type" value="Genomic_DNA"/>
</dbReference>
<dbReference type="STRING" id="1888892.BFL28_18920"/>
<evidence type="ECO:0000256" key="3">
    <source>
        <dbReference type="ARBA" id="ARBA00022692"/>
    </source>
</evidence>
<dbReference type="OrthoDB" id="9784671at2"/>
<dbReference type="Gene3D" id="3.40.1710.10">
    <property type="entry name" value="abc type-2 transporter like domain"/>
    <property type="match status" value="1"/>
</dbReference>
<dbReference type="GO" id="GO:0140359">
    <property type="term" value="F:ABC-type transporter activity"/>
    <property type="evidence" value="ECO:0007669"/>
    <property type="project" value="InterPro"/>
</dbReference>
<proteinExistence type="predicted"/>
<sequence>MPTALLESMKRELDFLRRNFWDLSLVTWIPFILLAAVAVQMSAGVMRDLPIVVVDRDGSGFARELIRRLDAASGLSVAEQAPDMQAAERAVRSRRAYAVVLVERGTAEEIQKGSTAEVVAFYNASYSTPSGAALREIGAVVQAYAAQLATTQTAVVLGPGKIRRPPLAVRTTILFNPQGSYEFQLVALVHPAILHLIFMVAITSALGRELRDGTIGSWLERWPRRDAIYAVAGKLLPYFCIFMGWAVLATGYLAGFRGWPVAGSIALILLGYATMYLAYIGAALLFVGITLTMGTALSAAGLYAGASFAFAGAIFPLESASTFARLWSALLPYSAFAKLLAEQWMMGAPATDSVRQILVMLIFLLVGAAIGLPPYIRAARRPEIWGRR</sequence>
<keyword evidence="3 6" id="KW-0812">Transmembrane</keyword>
<feature type="transmembrane region" description="Helical" evidence="6">
    <location>
        <begin position="265"/>
        <end position="289"/>
    </location>
</feature>
<keyword evidence="2" id="KW-1003">Cell membrane</keyword>
<dbReference type="RefSeq" id="WP_069321176.1">
    <property type="nucleotide sequence ID" value="NZ_MDDS01000038.1"/>
</dbReference>
<evidence type="ECO:0000256" key="1">
    <source>
        <dbReference type="ARBA" id="ARBA00004651"/>
    </source>
</evidence>
<feature type="transmembrane region" description="Helical" evidence="6">
    <location>
        <begin position="227"/>
        <end position="253"/>
    </location>
</feature>
<organism evidence="8 9">
    <name type="scientific">Sphingomonas turrisvirgatae</name>
    <dbReference type="NCBI Taxonomy" id="1888892"/>
    <lineage>
        <taxon>Bacteria</taxon>
        <taxon>Pseudomonadati</taxon>
        <taxon>Pseudomonadota</taxon>
        <taxon>Alphaproteobacteria</taxon>
        <taxon>Sphingomonadales</taxon>
        <taxon>Sphingomonadaceae</taxon>
        <taxon>Sphingomonas</taxon>
    </lineage>
</organism>
<dbReference type="PANTHER" id="PTHR30294:SF47">
    <property type="entry name" value="INNER MEMBRANE TRANSPORT PERMEASE YHHJ"/>
    <property type="match status" value="1"/>
</dbReference>
<feature type="transmembrane region" description="Helical" evidence="6">
    <location>
        <begin position="20"/>
        <end position="39"/>
    </location>
</feature>
<evidence type="ECO:0000256" key="2">
    <source>
        <dbReference type="ARBA" id="ARBA00022475"/>
    </source>
</evidence>
<dbReference type="InterPro" id="IPR013525">
    <property type="entry name" value="ABC2_TM"/>
</dbReference>
<gene>
    <name evidence="8" type="ORF">BFL28_18920</name>
</gene>
<comment type="subcellular location">
    <subcellularLocation>
        <location evidence="1">Cell membrane</location>
        <topology evidence="1">Multi-pass membrane protein</topology>
    </subcellularLocation>
</comment>
<protein>
    <recommendedName>
        <fullName evidence="7">ABC-2 type transporter transmembrane domain-containing protein</fullName>
    </recommendedName>
</protein>
<dbReference type="Pfam" id="PF12698">
    <property type="entry name" value="ABC2_membrane_3"/>
    <property type="match status" value="1"/>
</dbReference>
<evidence type="ECO:0000256" key="4">
    <source>
        <dbReference type="ARBA" id="ARBA00022989"/>
    </source>
</evidence>
<dbReference type="InterPro" id="IPR051449">
    <property type="entry name" value="ABC-2_transporter_component"/>
</dbReference>
<keyword evidence="9" id="KW-1185">Reference proteome</keyword>
<dbReference type="PANTHER" id="PTHR30294">
    <property type="entry name" value="MEMBRANE COMPONENT OF ABC TRANSPORTER YHHJ-RELATED"/>
    <property type="match status" value="1"/>
</dbReference>
<dbReference type="GO" id="GO:0005886">
    <property type="term" value="C:plasma membrane"/>
    <property type="evidence" value="ECO:0007669"/>
    <property type="project" value="UniProtKB-SubCell"/>
</dbReference>
<reference evidence="8 9" key="1">
    <citation type="submission" date="2016-08" db="EMBL/GenBank/DDBJ databases">
        <title>Draft genome of the agarase producing Sphingomonas sp. MCT13.</title>
        <authorList>
            <person name="D'Andrea M.M."/>
            <person name="Rossolini G.M."/>
            <person name="Thaller M.C."/>
        </authorList>
    </citation>
    <scope>NUCLEOTIDE SEQUENCE [LARGE SCALE GENOMIC DNA]</scope>
    <source>
        <strain evidence="8 9">MCT13</strain>
    </source>
</reference>
<name>A0A1E3LTN6_9SPHN</name>